<dbReference type="RefSeq" id="XP_040730839.1">
    <property type="nucleotide sequence ID" value="XM_040874469.1"/>
</dbReference>
<comment type="caution">
    <text evidence="2">The sequence shown here is derived from an EMBL/GenBank/DDBJ whole genome shotgun (WGS) entry which is preliminary data.</text>
</comment>
<dbReference type="GeneID" id="63791551"/>
<evidence type="ECO:0000259" key="1">
    <source>
        <dbReference type="Pfam" id="PF01814"/>
    </source>
</evidence>
<feature type="domain" description="Hemerythrin-like" evidence="1">
    <location>
        <begin position="37"/>
        <end position="149"/>
    </location>
</feature>
<dbReference type="InterPro" id="IPR012312">
    <property type="entry name" value="Hemerythrin-like"/>
</dbReference>
<reference evidence="2 3" key="1">
    <citation type="journal article" date="2017" name="Biotechnol. Biofuels">
        <title>Differential beta-glucosidase expression as a function of carbon source availability in Talaromyces amestolkiae: a genomic and proteomic approach.</title>
        <authorList>
            <person name="de Eugenio L.I."/>
            <person name="Mendez-Liter J.A."/>
            <person name="Nieto-Dominguez M."/>
            <person name="Alonso L."/>
            <person name="Gil-Munoz J."/>
            <person name="Barriuso J."/>
            <person name="Prieto A."/>
            <person name="Martinez M.J."/>
        </authorList>
    </citation>
    <scope>NUCLEOTIDE SEQUENCE [LARGE SCALE GENOMIC DNA]</scope>
    <source>
        <strain evidence="2 3">CIB</strain>
    </source>
</reference>
<dbReference type="PANTHER" id="PTHR35585">
    <property type="entry name" value="HHE DOMAIN PROTEIN (AFU_ORTHOLOGUE AFUA_4G00730)"/>
    <property type="match status" value="1"/>
</dbReference>
<dbReference type="Pfam" id="PF01814">
    <property type="entry name" value="Hemerythrin"/>
    <property type="match status" value="1"/>
</dbReference>
<dbReference type="STRING" id="1196081.A0A364KRY4"/>
<dbReference type="AlphaFoldDB" id="A0A364KRY4"/>
<dbReference type="EMBL" id="MIKG01000003">
    <property type="protein sequence ID" value="RAO66322.1"/>
    <property type="molecule type" value="Genomic_DNA"/>
</dbReference>
<accession>A0A364KRY4</accession>
<protein>
    <recommendedName>
        <fullName evidence="1">Hemerythrin-like domain-containing protein</fullName>
    </recommendedName>
</protein>
<organism evidence="2 3">
    <name type="scientific">Talaromyces amestolkiae</name>
    <dbReference type="NCBI Taxonomy" id="1196081"/>
    <lineage>
        <taxon>Eukaryota</taxon>
        <taxon>Fungi</taxon>
        <taxon>Dikarya</taxon>
        <taxon>Ascomycota</taxon>
        <taxon>Pezizomycotina</taxon>
        <taxon>Eurotiomycetes</taxon>
        <taxon>Eurotiomycetidae</taxon>
        <taxon>Eurotiales</taxon>
        <taxon>Trichocomaceae</taxon>
        <taxon>Talaromyces</taxon>
        <taxon>Talaromyces sect. Talaromyces</taxon>
    </lineage>
</organism>
<name>A0A364KRY4_TALAM</name>
<dbReference type="Gene3D" id="1.20.120.520">
    <property type="entry name" value="nmb1532 protein domain like"/>
    <property type="match status" value="1"/>
</dbReference>
<dbReference type="Proteomes" id="UP000249363">
    <property type="component" value="Unassembled WGS sequence"/>
</dbReference>
<evidence type="ECO:0000313" key="3">
    <source>
        <dbReference type="Proteomes" id="UP000249363"/>
    </source>
</evidence>
<sequence>MLLSRFIQKTTPYATSLLVKQQYRYFSATVPAMTLISQTITHDHRELENAYNKILSATTDDEKVRWQNQFTWELARHSIGEELLVYPAFEKNLADGKQMADKDRAEHQKVKELLYKFQGLKPSDHEFTTTLQSLWSDLSQHIKEEEEEDLVKLESALQQSESEKLTKSFTRTKKFIPTRSHPDAPDKPPFETVAGLMAAPLDHLSDLFRKFPAESKSELPP</sequence>
<evidence type="ECO:0000313" key="2">
    <source>
        <dbReference type="EMBL" id="RAO66322.1"/>
    </source>
</evidence>
<proteinExistence type="predicted"/>
<keyword evidence="3" id="KW-1185">Reference proteome</keyword>
<gene>
    <name evidence="2" type="ORF">BHQ10_002334</name>
</gene>
<dbReference type="OrthoDB" id="9983919at2759"/>
<dbReference type="PANTHER" id="PTHR35585:SF1">
    <property type="entry name" value="HHE DOMAIN PROTEIN (AFU_ORTHOLOGUE AFUA_4G00730)"/>
    <property type="match status" value="1"/>
</dbReference>